<evidence type="ECO:0000313" key="25">
    <source>
        <dbReference type="EMBL" id="KAF0033800.1"/>
    </source>
</evidence>
<keyword evidence="10" id="KW-0547">Nucleotide-binding</keyword>
<dbReference type="SUPFAM" id="SSF54585">
    <property type="entry name" value="Cdc48 domain 2-like"/>
    <property type="match status" value="1"/>
</dbReference>
<dbReference type="CDD" id="cd19528">
    <property type="entry name" value="RecA-like_CDC48_r2-like"/>
    <property type="match status" value="1"/>
</dbReference>
<dbReference type="InterPro" id="IPR011990">
    <property type="entry name" value="TPR-like_helical_dom_sf"/>
</dbReference>
<evidence type="ECO:0000256" key="1">
    <source>
        <dbReference type="ARBA" id="ARBA00004123"/>
    </source>
</evidence>
<dbReference type="GO" id="GO:0034098">
    <property type="term" value="C:VCP-NPL4-UFD1 AAA ATPase complex"/>
    <property type="evidence" value="ECO:0007669"/>
    <property type="project" value="TreeGrafter"/>
</dbReference>
<dbReference type="NCBIfam" id="TIGR01243">
    <property type="entry name" value="CDC48"/>
    <property type="match status" value="1"/>
</dbReference>
<keyword evidence="7" id="KW-0813">Transport</keyword>
<dbReference type="EMBL" id="VEVO01000012">
    <property type="protein sequence ID" value="KAF0033800.1"/>
    <property type="molecule type" value="Genomic_DNA"/>
</dbReference>
<dbReference type="FunFam" id="3.10.330.10:FF:000001">
    <property type="entry name" value="Cell division control 48"/>
    <property type="match status" value="1"/>
</dbReference>
<keyword evidence="9" id="KW-0597">Phosphoprotein</keyword>
<dbReference type="InterPro" id="IPR041569">
    <property type="entry name" value="AAA_lid_3"/>
</dbReference>
<accession>A0A6A4SPE8</accession>
<feature type="compositionally biased region" description="Gly residues" evidence="21">
    <location>
        <begin position="1352"/>
        <end position="1364"/>
    </location>
</feature>
<comment type="caution">
    <text evidence="25">The sequence shown here is derived from an EMBL/GenBank/DDBJ whole genome shotgun (WGS) entry which is preliminary data.</text>
</comment>
<comment type="similarity">
    <text evidence="4">Belongs to the AAA ATPase family.</text>
</comment>
<proteinExistence type="inferred from homology"/>
<dbReference type="PANTHER" id="PTHR23077:SF69">
    <property type="entry name" value="TRANSITIONAL ENDOPLASMIC RETICULUM ATPASE"/>
    <property type="match status" value="1"/>
</dbReference>
<dbReference type="InterPro" id="IPR050168">
    <property type="entry name" value="AAA_ATPase_domain"/>
</dbReference>
<dbReference type="GO" id="GO:0030970">
    <property type="term" value="P:retrograde protein transport, ER to cytosol"/>
    <property type="evidence" value="ECO:0007669"/>
    <property type="project" value="TreeGrafter"/>
</dbReference>
<name>A0A6A4SPE8_SCOMX</name>
<evidence type="ECO:0000256" key="10">
    <source>
        <dbReference type="ARBA" id="ARBA00022741"/>
    </source>
</evidence>
<evidence type="ECO:0000256" key="3">
    <source>
        <dbReference type="ARBA" id="ARBA00004514"/>
    </source>
</evidence>
<dbReference type="Pfam" id="PF00004">
    <property type="entry name" value="AAA"/>
    <property type="match status" value="2"/>
</dbReference>
<keyword evidence="11" id="KW-0227">DNA damage</keyword>
<dbReference type="EC" id="3.6.4.6" evidence="5"/>
<feature type="domain" description="AAA+ ATPase" evidence="22">
    <location>
        <begin position="1083"/>
        <end position="1222"/>
    </location>
</feature>
<dbReference type="CDD" id="cd19519">
    <property type="entry name" value="RecA-like_CDC48_r1-like"/>
    <property type="match status" value="1"/>
</dbReference>
<dbReference type="GO" id="GO:0051228">
    <property type="term" value="P:mitotic spindle disassembly"/>
    <property type="evidence" value="ECO:0007669"/>
    <property type="project" value="TreeGrafter"/>
</dbReference>
<dbReference type="FunFam" id="2.40.40.20:FF:000003">
    <property type="entry name" value="Transitional endoplasmic reticulum ATPase"/>
    <property type="match status" value="1"/>
</dbReference>
<dbReference type="Pfam" id="PF02933">
    <property type="entry name" value="CDC48_2"/>
    <property type="match status" value="1"/>
</dbReference>
<dbReference type="Pfam" id="PF02359">
    <property type="entry name" value="CDC48_N"/>
    <property type="match status" value="1"/>
</dbReference>
<dbReference type="GO" id="GO:0005524">
    <property type="term" value="F:ATP binding"/>
    <property type="evidence" value="ECO:0007669"/>
    <property type="project" value="UniProtKB-KW"/>
</dbReference>
<dbReference type="Gene3D" id="1.25.40.10">
    <property type="entry name" value="Tetratricopeptide repeat domain"/>
    <property type="match status" value="1"/>
</dbReference>
<evidence type="ECO:0000256" key="4">
    <source>
        <dbReference type="ARBA" id="ARBA00006914"/>
    </source>
</evidence>
<dbReference type="InterPro" id="IPR027417">
    <property type="entry name" value="P-loop_NTPase"/>
</dbReference>
<dbReference type="InterPro" id="IPR003593">
    <property type="entry name" value="AAA+_ATPase"/>
</dbReference>
<gene>
    <name evidence="25" type="ORF">F2P81_013866</name>
</gene>
<dbReference type="Proteomes" id="UP000438429">
    <property type="component" value="Unassembled WGS sequence"/>
</dbReference>
<evidence type="ECO:0000256" key="5">
    <source>
        <dbReference type="ARBA" id="ARBA00012674"/>
    </source>
</evidence>
<feature type="region of interest" description="Disordered" evidence="21">
    <location>
        <begin position="1340"/>
        <end position="1378"/>
    </location>
</feature>
<evidence type="ECO:0000256" key="8">
    <source>
        <dbReference type="ARBA" id="ARBA00022490"/>
    </source>
</evidence>
<dbReference type="Gene3D" id="3.40.50.300">
    <property type="entry name" value="P-loop containing nucleotide triphosphate hydrolases"/>
    <property type="match status" value="2"/>
</dbReference>
<dbReference type="Gene3D" id="3.10.330.10">
    <property type="match status" value="1"/>
</dbReference>
<keyword evidence="17" id="KW-0234">DNA repair</keyword>
<evidence type="ECO:0000256" key="2">
    <source>
        <dbReference type="ARBA" id="ARBA00004240"/>
    </source>
</evidence>
<dbReference type="SMART" id="SM01073">
    <property type="entry name" value="CDC48_N"/>
    <property type="match status" value="1"/>
</dbReference>
<organism evidence="25 26">
    <name type="scientific">Scophthalmus maximus</name>
    <name type="common">Turbot</name>
    <name type="synonym">Psetta maxima</name>
    <dbReference type="NCBI Taxonomy" id="52904"/>
    <lineage>
        <taxon>Eukaryota</taxon>
        <taxon>Metazoa</taxon>
        <taxon>Chordata</taxon>
        <taxon>Craniata</taxon>
        <taxon>Vertebrata</taxon>
        <taxon>Euteleostomi</taxon>
        <taxon>Actinopterygii</taxon>
        <taxon>Neopterygii</taxon>
        <taxon>Teleostei</taxon>
        <taxon>Neoteleostei</taxon>
        <taxon>Acanthomorphata</taxon>
        <taxon>Carangaria</taxon>
        <taxon>Pleuronectiformes</taxon>
        <taxon>Pleuronectoidei</taxon>
        <taxon>Scophthalmidae</taxon>
        <taxon>Scophthalmus</taxon>
    </lineage>
</organism>
<dbReference type="GO" id="GO:0005829">
    <property type="term" value="C:cytosol"/>
    <property type="evidence" value="ECO:0007669"/>
    <property type="project" value="UniProtKB-SubCell"/>
</dbReference>
<dbReference type="Gene3D" id="6.10.20.150">
    <property type="match status" value="1"/>
</dbReference>
<keyword evidence="16" id="KW-0446">Lipid-binding</keyword>
<evidence type="ECO:0000256" key="6">
    <source>
        <dbReference type="ARBA" id="ARBA00019970"/>
    </source>
</evidence>
<dbReference type="InterPro" id="IPR029067">
    <property type="entry name" value="CDC48_domain_2-like_sf"/>
</dbReference>
<feature type="domain" description="AAA+ ATPase" evidence="22">
    <location>
        <begin position="810"/>
        <end position="946"/>
    </location>
</feature>
<reference evidence="25 26" key="1">
    <citation type="submission" date="2019-06" db="EMBL/GenBank/DDBJ databases">
        <title>Draft genomes of female and male turbot (Scophthalmus maximus).</title>
        <authorList>
            <person name="Xu H."/>
            <person name="Xu X.-W."/>
            <person name="Shao C."/>
            <person name="Chen S."/>
        </authorList>
    </citation>
    <scope>NUCLEOTIDE SEQUENCE [LARGE SCALE GENOMIC DNA]</scope>
    <source>
        <strain evidence="25">Ysfricsl-2016a</strain>
        <tissue evidence="25">Blood</tissue>
    </source>
</reference>
<dbReference type="SUPFAM" id="SSF48452">
    <property type="entry name" value="TPR-like"/>
    <property type="match status" value="1"/>
</dbReference>
<dbReference type="FunFam" id="3.40.50.300:FF:000048">
    <property type="entry name" value="Transitional endoplasmic reticulum ATPase"/>
    <property type="match status" value="1"/>
</dbReference>
<keyword evidence="14" id="KW-0067">ATP-binding</keyword>
<dbReference type="GO" id="GO:0008289">
    <property type="term" value="F:lipid binding"/>
    <property type="evidence" value="ECO:0007669"/>
    <property type="project" value="UniProtKB-KW"/>
</dbReference>
<keyword evidence="15" id="KW-0072">Autophagy</keyword>
<evidence type="ECO:0000256" key="18">
    <source>
        <dbReference type="ARBA" id="ARBA00023242"/>
    </source>
</evidence>
<keyword evidence="13" id="KW-0256">Endoplasmic reticulum</keyword>
<dbReference type="SMART" id="SM00382">
    <property type="entry name" value="AAA"/>
    <property type="match status" value="2"/>
</dbReference>
<dbReference type="Gene3D" id="1.10.8.60">
    <property type="match status" value="1"/>
</dbReference>
<dbReference type="GO" id="GO:0031593">
    <property type="term" value="F:polyubiquitin modification-dependent protein binding"/>
    <property type="evidence" value="ECO:0007669"/>
    <property type="project" value="TreeGrafter"/>
</dbReference>
<evidence type="ECO:0000256" key="17">
    <source>
        <dbReference type="ARBA" id="ARBA00023204"/>
    </source>
</evidence>
<evidence type="ECO:0000259" key="23">
    <source>
        <dbReference type="SMART" id="SM01072"/>
    </source>
</evidence>
<dbReference type="InterPro" id="IPR003338">
    <property type="entry name" value="CDC4_N-term_subdom"/>
</dbReference>
<evidence type="ECO:0000256" key="21">
    <source>
        <dbReference type="SAM" id="MobiDB-lite"/>
    </source>
</evidence>
<dbReference type="InterPro" id="IPR003959">
    <property type="entry name" value="ATPase_AAA_core"/>
</dbReference>
<dbReference type="SUPFAM" id="SSF52540">
    <property type="entry name" value="P-loop containing nucleoside triphosphate hydrolases"/>
    <property type="match status" value="2"/>
</dbReference>
<keyword evidence="18" id="KW-0539">Nucleus</keyword>
<evidence type="ECO:0000256" key="15">
    <source>
        <dbReference type="ARBA" id="ARBA00023006"/>
    </source>
</evidence>
<keyword evidence="8" id="KW-0963">Cytoplasm</keyword>
<comment type="catalytic activity">
    <reaction evidence="20">
        <text>ATP + H2O = ADP + phosphate + H(+)</text>
        <dbReference type="Rhea" id="RHEA:13065"/>
        <dbReference type="ChEBI" id="CHEBI:15377"/>
        <dbReference type="ChEBI" id="CHEBI:15378"/>
        <dbReference type="ChEBI" id="CHEBI:30616"/>
        <dbReference type="ChEBI" id="CHEBI:43474"/>
        <dbReference type="ChEBI" id="CHEBI:456216"/>
        <dbReference type="EC" id="3.6.4.6"/>
    </reaction>
</comment>
<evidence type="ECO:0000256" key="16">
    <source>
        <dbReference type="ARBA" id="ARBA00023121"/>
    </source>
</evidence>
<dbReference type="SUPFAM" id="SSF50692">
    <property type="entry name" value="ADC-like"/>
    <property type="match status" value="1"/>
</dbReference>
<dbReference type="PANTHER" id="PTHR23077">
    <property type="entry name" value="AAA-FAMILY ATPASE"/>
    <property type="match status" value="1"/>
</dbReference>
<comment type="subcellular location">
    <subcellularLocation>
        <location evidence="3">Cytoplasm</location>
        <location evidence="3">Cytosol</location>
    </subcellularLocation>
    <subcellularLocation>
        <location evidence="2">Endoplasmic reticulum</location>
    </subcellularLocation>
    <subcellularLocation>
        <location evidence="1">Nucleus</location>
    </subcellularLocation>
</comment>
<dbReference type="FunFam" id="3.40.50.300:FF:000012">
    <property type="entry name" value="Transitional endoplasmic reticulum ATPase"/>
    <property type="match status" value="1"/>
</dbReference>
<dbReference type="InterPro" id="IPR009010">
    <property type="entry name" value="Asp_de-COase-like_dom_sf"/>
</dbReference>
<dbReference type="InterPro" id="IPR004201">
    <property type="entry name" value="Cdc48_dom2"/>
</dbReference>
<evidence type="ECO:0000256" key="11">
    <source>
        <dbReference type="ARBA" id="ARBA00022763"/>
    </source>
</evidence>
<dbReference type="GO" id="GO:0097352">
    <property type="term" value="P:autophagosome maturation"/>
    <property type="evidence" value="ECO:0007669"/>
    <property type="project" value="TreeGrafter"/>
</dbReference>
<dbReference type="PROSITE" id="PS00674">
    <property type="entry name" value="AAA"/>
    <property type="match status" value="2"/>
</dbReference>
<evidence type="ECO:0000256" key="14">
    <source>
        <dbReference type="ARBA" id="ARBA00022840"/>
    </source>
</evidence>
<evidence type="ECO:0000259" key="24">
    <source>
        <dbReference type="SMART" id="SM01073"/>
    </source>
</evidence>
<dbReference type="InterPro" id="IPR003960">
    <property type="entry name" value="ATPase_AAA_CS"/>
</dbReference>
<sequence>MSRDQSQTHLRWCSSEFYKLLRKTQGVPPHPDHVHLELSVVYNACVCATVQSQFTEAQLLLTQAIQRALQMTSDDPVAPDLPAFWRKVLRSVVNTAFNSCVLDLLCLQWAIWLATCQLKTIQEFKEELSSLVETRGAGVGDDKRSEARGKTSDAPLLVTDPRRLVELLQICTSIAQGAERLSEDQSSEALSGLQKASSLPAPRTLVAYVHLLSGSCLSHMNCPQMALQCYRKALETDSCCVCALYQSMLIYRQLGNTQAEIQALCLLHSMLMLPSATVPALAGTHLFSPSLLLCSQSLSSLLLVPSALSVLHNLALKCALHGRVSEGVEHYLDLLAALHSEDQHGVRVYAEAPRLPRLPELYLEAGAALLMARRSADCMALCNEVISTTLELLPERLVLEDPEERSEAEIRDVTAEGVFHCTFGNPSLALCWTPKSCGTEYRNSVLPSQSGEGPKKNALSHNQLSLARELKLNMETYVNWTSRVWSQTNKRKADENRINPIICDRLTLPNVHVDVKLQNRSLVDEVVAQPPANQRAGCIESMLSNAVKAKAIHRHTDNLVYPLANSVSLNQALNWTEYISKNDDLSTAILKQKNRPNRLIVDESINEDNSVVSLSQTKMDELQLFRGDTVLMKGKKRRETVCIVLSDDTCSDEKVRMNRVVRNNLRVRLGDVISIQPCPDVKYGKRIHVLPIDDTVEGITGNLFEVYLKPYFLEAYRPIRKGDIFLVRGGMRAVEFKVVETDPSPYCIVAPDTVIHCEGEPIRREDEEESLNEVGYDDIGGVRKQLAQIKEMVELPLRHPALFKAIGVKPPRGILLYGPPGTGKTLIARAVANETGAFFFLINGPEIMSKLAGESESNLRKAFEEAEKNAPAIIFIDELDAIAPKREKTHGEVERRIVSQLLTLMDGLKQRAHVIVMAATNRPNSIDPALRRFGRFDREVDIGIPDATGRLEILQIHTKNMKLADDVDLEQVANETHGHVGADLAALCSEAALQAIRKKMDLIDLEDETIDAEVMNSLAVTMDDFKWALSQSNPSALRETVVEVPNISWEDIGGLDDVKRELQELVQYPVEHPDKFLKFGMTPSKGVLFYGPPGCGKTLLAKAIANECQANFISIKGPELLTMWFGESEANVREIFDKARQAAPCVLFFDELDSIAKARGGNVGDGGGAADRVINQILTEMDGMSSKKNVFIIGATNRPDIIDPAILRPGRLDQLIYIPLPDEKSRMSILKANLRKSPISKDVDVDFLAKMTNGFSGADLTEICQRACKLAIRESIENEIRRERERQTNPSAMEVEEDDPVPEIRKDHFEEAMRFARRSVSDNDIRKYEMFAQTLQQSRGFGSFRFPSSTPGGSGPSQSGGTGTGPVFNEDNDDDLYG</sequence>
<dbReference type="GO" id="GO:0006281">
    <property type="term" value="P:DNA repair"/>
    <property type="evidence" value="ECO:0007669"/>
    <property type="project" value="UniProtKB-KW"/>
</dbReference>
<feature type="domain" description="CDC48" evidence="23">
    <location>
        <begin position="698"/>
        <end position="764"/>
    </location>
</feature>
<dbReference type="Gene3D" id="2.40.40.20">
    <property type="match status" value="1"/>
</dbReference>
<feature type="compositionally biased region" description="Low complexity" evidence="21">
    <location>
        <begin position="1340"/>
        <end position="1351"/>
    </location>
</feature>
<dbReference type="GO" id="GO:0005634">
    <property type="term" value="C:nucleus"/>
    <property type="evidence" value="ECO:0007669"/>
    <property type="project" value="UniProtKB-SubCell"/>
</dbReference>
<evidence type="ECO:0000256" key="19">
    <source>
        <dbReference type="ARBA" id="ARBA00031860"/>
    </source>
</evidence>
<evidence type="ECO:0000256" key="13">
    <source>
        <dbReference type="ARBA" id="ARBA00022824"/>
    </source>
</evidence>
<feature type="domain" description="CDC48 N-terminal subdomain" evidence="24">
    <location>
        <begin position="598"/>
        <end position="681"/>
    </location>
</feature>
<evidence type="ECO:0000313" key="26">
    <source>
        <dbReference type="Proteomes" id="UP000438429"/>
    </source>
</evidence>
<evidence type="ECO:0000256" key="12">
    <source>
        <dbReference type="ARBA" id="ARBA00022801"/>
    </source>
</evidence>
<keyword evidence="12" id="KW-0378">Hydrolase</keyword>
<dbReference type="Pfam" id="PF17862">
    <property type="entry name" value="AAA_lid_3"/>
    <property type="match status" value="2"/>
</dbReference>
<evidence type="ECO:0000256" key="9">
    <source>
        <dbReference type="ARBA" id="ARBA00022553"/>
    </source>
</evidence>
<protein>
    <recommendedName>
        <fullName evidence="6">Transitional endoplasmic reticulum ATPase</fullName>
        <ecNumber evidence="5">3.6.4.6</ecNumber>
    </recommendedName>
    <alternativeName>
        <fullName evidence="19">Valosin-containing protein</fullName>
    </alternativeName>
</protein>
<evidence type="ECO:0000256" key="20">
    <source>
        <dbReference type="ARBA" id="ARBA00048883"/>
    </source>
</evidence>
<dbReference type="InterPro" id="IPR005938">
    <property type="entry name" value="AAA_ATPase_CDC48"/>
</dbReference>
<evidence type="ECO:0000256" key="7">
    <source>
        <dbReference type="ARBA" id="ARBA00022448"/>
    </source>
</evidence>
<dbReference type="FunFam" id="1.10.8.60:FF:000004">
    <property type="entry name" value="Cell division control 48"/>
    <property type="match status" value="1"/>
</dbReference>
<evidence type="ECO:0000259" key="22">
    <source>
        <dbReference type="SMART" id="SM00382"/>
    </source>
</evidence>
<dbReference type="GO" id="GO:0016887">
    <property type="term" value="F:ATP hydrolysis activity"/>
    <property type="evidence" value="ECO:0007669"/>
    <property type="project" value="InterPro"/>
</dbReference>
<dbReference type="SMART" id="SM01072">
    <property type="entry name" value="CDC48_2"/>
    <property type="match status" value="1"/>
</dbReference>